<evidence type="ECO:0000313" key="1">
    <source>
        <dbReference type="EMBL" id="STJ83086.1"/>
    </source>
</evidence>
<name>A0A376YGF6_ECOLX</name>
<gene>
    <name evidence="1" type="ORF">NCTC9117_05721</name>
</gene>
<evidence type="ECO:0000313" key="2">
    <source>
        <dbReference type="Proteomes" id="UP000254785"/>
    </source>
</evidence>
<protein>
    <submittedName>
        <fullName evidence="1">Uncharacterized protein</fullName>
    </submittedName>
</protein>
<sequence>MIRRVIIRPATETSMFKDSSSWLSFASKLFVQLVRGMVAAKIIGKRHTLLT</sequence>
<reference evidence="1 2" key="1">
    <citation type="submission" date="2018-06" db="EMBL/GenBank/DDBJ databases">
        <authorList>
            <consortium name="Pathogen Informatics"/>
            <person name="Doyle S."/>
        </authorList>
    </citation>
    <scope>NUCLEOTIDE SEQUENCE [LARGE SCALE GENOMIC DNA]</scope>
    <source>
        <strain evidence="1 2">NCTC9117</strain>
    </source>
</reference>
<dbReference type="AlphaFoldDB" id="A0A376YGF6"/>
<dbReference type="EMBL" id="UGDC01000003">
    <property type="protein sequence ID" value="STJ83086.1"/>
    <property type="molecule type" value="Genomic_DNA"/>
</dbReference>
<accession>A0A376YGF6</accession>
<organism evidence="1 2">
    <name type="scientific">Escherichia coli</name>
    <dbReference type="NCBI Taxonomy" id="562"/>
    <lineage>
        <taxon>Bacteria</taxon>
        <taxon>Pseudomonadati</taxon>
        <taxon>Pseudomonadota</taxon>
        <taxon>Gammaproteobacteria</taxon>
        <taxon>Enterobacterales</taxon>
        <taxon>Enterobacteriaceae</taxon>
        <taxon>Escherichia</taxon>
    </lineage>
</organism>
<dbReference type="Proteomes" id="UP000254785">
    <property type="component" value="Unassembled WGS sequence"/>
</dbReference>
<proteinExistence type="predicted"/>